<name>A0ABV3WPM5_9HYPH</name>
<protein>
    <submittedName>
        <fullName evidence="3">LPS export ABC transporter periplasmic protein LptC</fullName>
    </submittedName>
</protein>
<feature type="transmembrane region" description="Helical" evidence="2">
    <location>
        <begin position="43"/>
        <end position="65"/>
    </location>
</feature>
<feature type="compositionally biased region" description="Low complexity" evidence="1">
    <location>
        <begin position="1"/>
        <end position="20"/>
    </location>
</feature>
<dbReference type="RefSeq" id="WP_368801881.1">
    <property type="nucleotide sequence ID" value="NZ_JAZHFV010000001.1"/>
</dbReference>
<keyword evidence="2" id="KW-0812">Transmembrane</keyword>
<dbReference type="Proteomes" id="UP001559025">
    <property type="component" value="Unassembled WGS sequence"/>
</dbReference>
<proteinExistence type="predicted"/>
<comment type="caution">
    <text evidence="3">The sequence shown here is derived from an EMBL/GenBank/DDBJ whole genome shotgun (WGS) entry which is preliminary data.</text>
</comment>
<evidence type="ECO:0000313" key="3">
    <source>
        <dbReference type="EMBL" id="MEX4006609.1"/>
    </source>
</evidence>
<evidence type="ECO:0000313" key="4">
    <source>
        <dbReference type="Proteomes" id="UP001559025"/>
    </source>
</evidence>
<evidence type="ECO:0000256" key="1">
    <source>
        <dbReference type="SAM" id="MobiDB-lite"/>
    </source>
</evidence>
<sequence length="244" mass="26092">MTISSAQQPTGTARRTAATPSAQESRVEEAFSRARRHSGRVRFLKLTLPVVAVLMVAAFVAKSWLATPEGVSVELGSTAIEGGRLVMSDPKLDGFTRDNRPYNMTAERAIQDIGNASKIDLEGIAAKLPLDDDNWVTVAAKSGVLDRDANTLGLDSDITFTTDTGIHALLRSAVVDMASGKLETSDPVDIMLDGARIEADSMRISEKGAVMVFENRVRMEIDAKRLQTAANAEGDTANGGTNEN</sequence>
<dbReference type="InterPro" id="IPR010664">
    <property type="entry name" value="LipoPS_assembly_LptC-rel"/>
</dbReference>
<keyword evidence="2" id="KW-0472">Membrane</keyword>
<keyword evidence="4" id="KW-1185">Reference proteome</keyword>
<accession>A0ABV3WPM5</accession>
<reference evidence="3 4" key="1">
    <citation type="submission" date="2024-01" db="EMBL/GenBank/DDBJ databases">
        <title>New evidence supports the origin of RcGTA from prophage.</title>
        <authorList>
            <person name="Xu Y."/>
            <person name="Liu B."/>
            <person name="Chen F."/>
        </authorList>
    </citation>
    <scope>NUCLEOTIDE SEQUENCE [LARGE SCALE GENOMIC DNA]</scope>
    <source>
        <strain evidence="3 4">CBW1107-2</strain>
    </source>
</reference>
<feature type="region of interest" description="Disordered" evidence="1">
    <location>
        <begin position="1"/>
        <end position="26"/>
    </location>
</feature>
<evidence type="ECO:0000256" key="2">
    <source>
        <dbReference type="SAM" id="Phobius"/>
    </source>
</evidence>
<gene>
    <name evidence="3" type="primary">lptC</name>
    <name evidence="3" type="ORF">V1479_04790</name>
</gene>
<dbReference type="Pfam" id="PF06835">
    <property type="entry name" value="LptC"/>
    <property type="match status" value="1"/>
</dbReference>
<dbReference type="EMBL" id="JAZHFV010000001">
    <property type="protein sequence ID" value="MEX4006609.1"/>
    <property type="molecule type" value="Genomic_DNA"/>
</dbReference>
<organism evidence="3 4">
    <name type="scientific">Neoaquamicrobium sediminum</name>
    <dbReference type="NCBI Taxonomy" id="1849104"/>
    <lineage>
        <taxon>Bacteria</taxon>
        <taxon>Pseudomonadati</taxon>
        <taxon>Pseudomonadota</taxon>
        <taxon>Alphaproteobacteria</taxon>
        <taxon>Hyphomicrobiales</taxon>
        <taxon>Phyllobacteriaceae</taxon>
        <taxon>Neoaquamicrobium</taxon>
    </lineage>
</organism>
<keyword evidence="2" id="KW-1133">Transmembrane helix</keyword>